<keyword evidence="4" id="KW-1185">Reference proteome</keyword>
<protein>
    <submittedName>
        <fullName evidence="3">Uncharacterized protein</fullName>
    </submittedName>
</protein>
<keyword evidence="1" id="KW-1133">Transmembrane helix</keyword>
<feature type="transmembrane region" description="Helical" evidence="1">
    <location>
        <begin position="89"/>
        <end position="105"/>
    </location>
</feature>
<feature type="transmembrane region" description="Helical" evidence="1">
    <location>
        <begin position="64"/>
        <end position="83"/>
    </location>
</feature>
<proteinExistence type="predicted"/>
<evidence type="ECO:0000313" key="4">
    <source>
        <dbReference type="Proteomes" id="UP000762676"/>
    </source>
</evidence>
<name>A0AAV4HDT3_9GAST</name>
<feature type="chain" id="PRO_5043640904" evidence="2">
    <location>
        <begin position="23"/>
        <end position="106"/>
    </location>
</feature>
<keyword evidence="2" id="KW-0732">Signal</keyword>
<evidence type="ECO:0000256" key="1">
    <source>
        <dbReference type="SAM" id="Phobius"/>
    </source>
</evidence>
<accession>A0AAV4HDT3</accession>
<feature type="signal peptide" evidence="2">
    <location>
        <begin position="1"/>
        <end position="22"/>
    </location>
</feature>
<evidence type="ECO:0000256" key="2">
    <source>
        <dbReference type="SAM" id="SignalP"/>
    </source>
</evidence>
<feature type="transmembrane region" description="Helical" evidence="1">
    <location>
        <begin position="38"/>
        <end position="57"/>
    </location>
</feature>
<organism evidence="3 4">
    <name type="scientific">Elysia marginata</name>
    <dbReference type="NCBI Taxonomy" id="1093978"/>
    <lineage>
        <taxon>Eukaryota</taxon>
        <taxon>Metazoa</taxon>
        <taxon>Spiralia</taxon>
        <taxon>Lophotrochozoa</taxon>
        <taxon>Mollusca</taxon>
        <taxon>Gastropoda</taxon>
        <taxon>Heterobranchia</taxon>
        <taxon>Euthyneura</taxon>
        <taxon>Panpulmonata</taxon>
        <taxon>Sacoglossa</taxon>
        <taxon>Placobranchoidea</taxon>
        <taxon>Plakobranchidae</taxon>
        <taxon>Elysia</taxon>
    </lineage>
</organism>
<comment type="caution">
    <text evidence="3">The sequence shown here is derived from an EMBL/GenBank/DDBJ whole genome shotgun (WGS) entry which is preliminary data.</text>
</comment>
<dbReference type="Proteomes" id="UP000762676">
    <property type="component" value="Unassembled WGS sequence"/>
</dbReference>
<reference evidence="3 4" key="1">
    <citation type="journal article" date="2021" name="Elife">
        <title>Chloroplast acquisition without the gene transfer in kleptoplastic sea slugs, Plakobranchus ocellatus.</title>
        <authorList>
            <person name="Maeda T."/>
            <person name="Takahashi S."/>
            <person name="Yoshida T."/>
            <person name="Shimamura S."/>
            <person name="Takaki Y."/>
            <person name="Nagai Y."/>
            <person name="Toyoda A."/>
            <person name="Suzuki Y."/>
            <person name="Arimoto A."/>
            <person name="Ishii H."/>
            <person name="Satoh N."/>
            <person name="Nishiyama T."/>
            <person name="Hasebe M."/>
            <person name="Maruyama T."/>
            <person name="Minagawa J."/>
            <person name="Obokata J."/>
            <person name="Shigenobu S."/>
        </authorList>
    </citation>
    <scope>NUCLEOTIDE SEQUENCE [LARGE SCALE GENOMIC DNA]</scope>
</reference>
<sequence>MTSWNKLLFLSALQWMLALCYAGFSYPRVIPTPPYMAPHFSASFAEVILVVVVAAAAAKVAVAATAAAAVVEVVVVVVVVIIVDLIHKAGVAATIVVVVGILSMYC</sequence>
<dbReference type="AlphaFoldDB" id="A0AAV4HDT3"/>
<keyword evidence="1" id="KW-0472">Membrane</keyword>
<dbReference type="EMBL" id="BMAT01012618">
    <property type="protein sequence ID" value="GFR95620.1"/>
    <property type="molecule type" value="Genomic_DNA"/>
</dbReference>
<gene>
    <name evidence="3" type="ORF">ElyMa_006277800</name>
</gene>
<evidence type="ECO:0000313" key="3">
    <source>
        <dbReference type="EMBL" id="GFR95620.1"/>
    </source>
</evidence>
<keyword evidence="1" id="KW-0812">Transmembrane</keyword>